<comment type="subunit">
    <text evidence="8">Interacts with the Sec translocase complex via SecD. Specifically interacts with transmembrane segments of nascent integral membrane proteins during membrane integration.</text>
</comment>
<feature type="domain" description="Membrane insertase YidC/Oxa/ALB C-terminal" evidence="14">
    <location>
        <begin position="37"/>
        <end position="231"/>
    </location>
</feature>
<dbReference type="NCBIfam" id="TIGR03592">
    <property type="entry name" value="yidC_oxa1_cterm"/>
    <property type="match status" value="1"/>
</dbReference>
<dbReference type="OrthoDB" id="9780552at2"/>
<evidence type="ECO:0000256" key="7">
    <source>
        <dbReference type="ARBA" id="ARBA00025034"/>
    </source>
</evidence>
<feature type="transmembrane region" description="Helical" evidence="13">
    <location>
        <begin position="148"/>
        <end position="176"/>
    </location>
</feature>
<feature type="transmembrane region" description="Helical" evidence="13">
    <location>
        <begin position="35"/>
        <end position="56"/>
    </location>
</feature>
<keyword evidence="5 13" id="KW-1133">Transmembrane helix</keyword>
<protein>
    <recommendedName>
        <fullName evidence="3">Membrane protein insertase YidC</fullName>
    </recommendedName>
    <alternativeName>
        <fullName evidence="11">Foldase YidC</fullName>
    </alternativeName>
    <alternativeName>
        <fullName evidence="10">Membrane integrase YidC</fullName>
    </alternativeName>
    <alternativeName>
        <fullName evidence="9">Membrane protein YidC</fullName>
    </alternativeName>
</protein>
<proteinExistence type="inferred from homology"/>
<evidence type="ECO:0000256" key="4">
    <source>
        <dbReference type="ARBA" id="ARBA00022692"/>
    </source>
</evidence>
<dbReference type="PANTHER" id="PTHR12428:SF65">
    <property type="entry name" value="CYTOCHROME C OXIDASE ASSEMBLY PROTEIN COX18, MITOCHONDRIAL"/>
    <property type="match status" value="1"/>
</dbReference>
<dbReference type="GO" id="GO:0032977">
    <property type="term" value="F:membrane insertase activity"/>
    <property type="evidence" value="ECO:0007669"/>
    <property type="project" value="InterPro"/>
</dbReference>
<evidence type="ECO:0000256" key="1">
    <source>
        <dbReference type="ARBA" id="ARBA00004141"/>
    </source>
</evidence>
<keyword evidence="6 13" id="KW-0472">Membrane</keyword>
<evidence type="ECO:0000256" key="9">
    <source>
        <dbReference type="ARBA" id="ARBA00031538"/>
    </source>
</evidence>
<accession>A0A4S4FYT7</accession>
<evidence type="ECO:0000313" key="15">
    <source>
        <dbReference type="EMBL" id="THG35531.1"/>
    </source>
</evidence>
<evidence type="ECO:0000256" key="6">
    <source>
        <dbReference type="ARBA" id="ARBA00023136"/>
    </source>
</evidence>
<dbReference type="AlphaFoldDB" id="A0A4S4FYT7"/>
<evidence type="ECO:0000259" key="14">
    <source>
        <dbReference type="Pfam" id="PF02096"/>
    </source>
</evidence>
<dbReference type="EMBL" id="SSSN01000003">
    <property type="protein sequence ID" value="THG35531.1"/>
    <property type="molecule type" value="Genomic_DNA"/>
</dbReference>
<evidence type="ECO:0000256" key="5">
    <source>
        <dbReference type="ARBA" id="ARBA00022989"/>
    </source>
</evidence>
<dbReference type="RefSeq" id="WP_136423043.1">
    <property type="nucleotide sequence ID" value="NZ_SSSN01000003.1"/>
</dbReference>
<evidence type="ECO:0000256" key="13">
    <source>
        <dbReference type="SAM" id="Phobius"/>
    </source>
</evidence>
<dbReference type="GO" id="GO:0051205">
    <property type="term" value="P:protein insertion into membrane"/>
    <property type="evidence" value="ECO:0007669"/>
    <property type="project" value="TreeGrafter"/>
</dbReference>
<keyword evidence="16" id="KW-1185">Reference proteome</keyword>
<evidence type="ECO:0000256" key="2">
    <source>
        <dbReference type="ARBA" id="ARBA00010527"/>
    </source>
</evidence>
<dbReference type="Proteomes" id="UP000307380">
    <property type="component" value="Unassembled WGS sequence"/>
</dbReference>
<evidence type="ECO:0000256" key="3">
    <source>
        <dbReference type="ARBA" id="ARBA00015325"/>
    </source>
</evidence>
<evidence type="ECO:0000256" key="8">
    <source>
        <dbReference type="ARBA" id="ARBA00026028"/>
    </source>
</evidence>
<comment type="function">
    <text evidence="7">Required for the insertion and/or proper folding and/or complex formation of integral membrane proteins into the membrane. Involved in integration of membrane proteins that insert both dependently and independently of the Sec translocase complex, as well as at least some lipoproteins. Aids folding of multispanning membrane proteins.</text>
</comment>
<dbReference type="PANTHER" id="PTHR12428">
    <property type="entry name" value="OXA1"/>
    <property type="match status" value="1"/>
</dbReference>
<evidence type="ECO:0000256" key="11">
    <source>
        <dbReference type="ARBA" id="ARBA00033342"/>
    </source>
</evidence>
<dbReference type="Pfam" id="PF02096">
    <property type="entry name" value="60KD_IMP"/>
    <property type="match status" value="1"/>
</dbReference>
<evidence type="ECO:0000313" key="16">
    <source>
        <dbReference type="Proteomes" id="UP000307380"/>
    </source>
</evidence>
<comment type="similarity">
    <text evidence="2">Belongs to the OXA1/ALB3/YidC family. Type 1 subfamily.</text>
</comment>
<comment type="subcellular location">
    <subcellularLocation>
        <location evidence="1 12">Membrane</location>
        <topology evidence="1 12">Multi-pass membrane protein</topology>
    </subcellularLocation>
</comment>
<name>A0A4S4FYT7_9MICO</name>
<dbReference type="InterPro" id="IPR001708">
    <property type="entry name" value="YidC/ALB3/OXA1/COX18"/>
</dbReference>
<evidence type="ECO:0000256" key="10">
    <source>
        <dbReference type="ARBA" id="ARBA00033245"/>
    </source>
</evidence>
<feature type="transmembrane region" description="Helical" evidence="13">
    <location>
        <begin position="196"/>
        <end position="219"/>
    </location>
</feature>
<dbReference type="InterPro" id="IPR028055">
    <property type="entry name" value="YidC/Oxa/ALB_C"/>
</dbReference>
<sequence>MNFFAFAPIAGLLDGASHALDGVSHSLAPIAGASSAALAIVLVTLALRTVLIPVGVSQVRAQRVRTRLAPRVADLRRRHARHTARLQRELAALYASEKASPAAGCLPALLQAPILSGVYTLFTLPIIAGHGNVLLAHSLFGAPLGTSLVAAFGSGSVLAIAVPAVVVALIAVVALVNRHRTVLLAGGTAGRTAAILSWLPLVTVLFAALAPLAASVYLLTSTTWTVLERAILLHLIPA</sequence>
<organism evidence="15 16">
    <name type="scientific">Orlajensenia flava</name>
    <dbReference type="NCBI Taxonomy" id="2565934"/>
    <lineage>
        <taxon>Bacteria</taxon>
        <taxon>Bacillati</taxon>
        <taxon>Actinomycetota</taxon>
        <taxon>Actinomycetes</taxon>
        <taxon>Micrococcales</taxon>
        <taxon>Microbacteriaceae</taxon>
        <taxon>Orlajensenia</taxon>
    </lineage>
</organism>
<comment type="caution">
    <text evidence="15">The sequence shown here is derived from an EMBL/GenBank/DDBJ whole genome shotgun (WGS) entry which is preliminary data.</text>
</comment>
<reference evidence="15 16" key="1">
    <citation type="submission" date="2019-04" db="EMBL/GenBank/DDBJ databases">
        <authorList>
            <person name="Jiang L."/>
        </authorList>
    </citation>
    <scope>NUCLEOTIDE SEQUENCE [LARGE SCALE GENOMIC DNA]</scope>
    <source>
        <strain evidence="15 16">YIM 131861</strain>
    </source>
</reference>
<dbReference type="GO" id="GO:0005886">
    <property type="term" value="C:plasma membrane"/>
    <property type="evidence" value="ECO:0007669"/>
    <property type="project" value="TreeGrafter"/>
</dbReference>
<keyword evidence="4 12" id="KW-0812">Transmembrane</keyword>
<gene>
    <name evidence="15" type="ORF">E6C70_05680</name>
</gene>
<evidence type="ECO:0000256" key="12">
    <source>
        <dbReference type="RuleBase" id="RU003945"/>
    </source>
</evidence>